<evidence type="ECO:0000313" key="3">
    <source>
        <dbReference type="WBParaSite" id="MBELARI_LOCUS17831"/>
    </source>
</evidence>
<dbReference type="PANTHER" id="PTHR43319:SF2">
    <property type="entry name" value="BETA-LACTAMASE-RELATED DOMAIN-CONTAINING PROTEIN"/>
    <property type="match status" value="1"/>
</dbReference>
<evidence type="ECO:0000259" key="1">
    <source>
        <dbReference type="Pfam" id="PF00144"/>
    </source>
</evidence>
<evidence type="ECO:0000313" key="2">
    <source>
        <dbReference type="Proteomes" id="UP000887575"/>
    </source>
</evidence>
<proteinExistence type="predicted"/>
<protein>
    <submittedName>
        <fullName evidence="3">Beta-lactamase-related domain-containing protein</fullName>
    </submittedName>
</protein>
<dbReference type="PANTHER" id="PTHR43319">
    <property type="entry name" value="BETA-LACTAMASE-RELATED"/>
    <property type="match status" value="1"/>
</dbReference>
<dbReference type="SUPFAM" id="SSF56601">
    <property type="entry name" value="beta-lactamase/transpeptidase-like"/>
    <property type="match status" value="1"/>
</dbReference>
<dbReference type="AlphaFoldDB" id="A0AAF3EUH2"/>
<dbReference type="InterPro" id="IPR001466">
    <property type="entry name" value="Beta-lactam-related"/>
</dbReference>
<keyword evidence="2" id="KW-1185">Reference proteome</keyword>
<dbReference type="InterPro" id="IPR012338">
    <property type="entry name" value="Beta-lactam/transpept-like"/>
</dbReference>
<dbReference type="Gene3D" id="3.40.710.10">
    <property type="entry name" value="DD-peptidase/beta-lactamase superfamily"/>
    <property type="match status" value="1"/>
</dbReference>
<sequence>MPSLWTFALVLPFLLLSIPFLQVIQYRFFSKRLPIFIDGYSEENLDEVREAFAKNFEVGWEREGASLVVYKEGKKVVDLWGGYADAASNRKWNQDTLTVVFSTTKAAAAICVAMLVERKKLDFDAPVAKYWPEFAKNGKEAITVQQLISHQSGLAYFDAVITEEMALNHTLMRKVIEEEKPKWKPGTAVGYQAFTSGWLIDQLIRSVEPRGVGQFFREEIAQKYEIDLHIGLPMEEYYRVAKITTPTMGERLDEVVDDYRVIRYAKFFLELMDKSSPISRTIGNPSWLEAIDRCTFHNPEYLRMEQAASLGVGNARALAKLFDLAFHGGLLSNEMVKRLKEPIIHDFDFIFQEQIPRGHGLFYFDIEGIHAFGHSGHGCQQVQYDPVNKLSFAYTSNGLKMGLAQYCRTLVRLQKAVYKAMKLKEF</sequence>
<name>A0AAF3EUH2_9BILA</name>
<dbReference type="WBParaSite" id="MBELARI_LOCUS17831">
    <property type="protein sequence ID" value="MBELARI_LOCUS17831"/>
    <property type="gene ID" value="MBELARI_LOCUS17831"/>
</dbReference>
<feature type="domain" description="Beta-lactamase-related" evidence="1">
    <location>
        <begin position="52"/>
        <end position="413"/>
    </location>
</feature>
<reference evidence="3" key="1">
    <citation type="submission" date="2024-02" db="UniProtKB">
        <authorList>
            <consortium name="WormBaseParasite"/>
        </authorList>
    </citation>
    <scope>IDENTIFICATION</scope>
</reference>
<dbReference type="InterPro" id="IPR052907">
    <property type="entry name" value="Beta-lactamase/esterase"/>
</dbReference>
<dbReference type="Proteomes" id="UP000887575">
    <property type="component" value="Unassembled WGS sequence"/>
</dbReference>
<accession>A0AAF3EUH2</accession>
<dbReference type="Pfam" id="PF00144">
    <property type="entry name" value="Beta-lactamase"/>
    <property type="match status" value="1"/>
</dbReference>
<organism evidence="2 3">
    <name type="scientific">Mesorhabditis belari</name>
    <dbReference type="NCBI Taxonomy" id="2138241"/>
    <lineage>
        <taxon>Eukaryota</taxon>
        <taxon>Metazoa</taxon>
        <taxon>Ecdysozoa</taxon>
        <taxon>Nematoda</taxon>
        <taxon>Chromadorea</taxon>
        <taxon>Rhabditida</taxon>
        <taxon>Rhabditina</taxon>
        <taxon>Rhabditomorpha</taxon>
        <taxon>Rhabditoidea</taxon>
        <taxon>Rhabditidae</taxon>
        <taxon>Mesorhabditinae</taxon>
        <taxon>Mesorhabditis</taxon>
    </lineage>
</organism>